<gene>
    <name evidence="3" type="ORF">SAMN05216230_103436</name>
</gene>
<reference evidence="3 4" key="1">
    <citation type="submission" date="2016-10" db="EMBL/GenBank/DDBJ databases">
        <authorList>
            <person name="de Groot N.N."/>
        </authorList>
    </citation>
    <scope>NUCLEOTIDE SEQUENCE [LARGE SCALE GENOMIC DNA]</scope>
    <source>
        <strain evidence="3 4">LMG 27941</strain>
    </source>
</reference>
<protein>
    <recommendedName>
        <fullName evidence="2">DUF6436 domain-containing protein</fullName>
    </recommendedName>
</protein>
<proteinExistence type="predicted"/>
<evidence type="ECO:0000313" key="3">
    <source>
        <dbReference type="EMBL" id="SEQ68542.1"/>
    </source>
</evidence>
<dbReference type="EMBL" id="FOEQ01000003">
    <property type="protein sequence ID" value="SEQ68542.1"/>
    <property type="molecule type" value="Genomic_DNA"/>
</dbReference>
<evidence type="ECO:0000256" key="1">
    <source>
        <dbReference type="SAM" id="Phobius"/>
    </source>
</evidence>
<keyword evidence="1" id="KW-1133">Transmembrane helix</keyword>
<feature type="transmembrane region" description="Helical" evidence="1">
    <location>
        <begin position="32"/>
        <end position="49"/>
    </location>
</feature>
<evidence type="ECO:0000313" key="4">
    <source>
        <dbReference type="Proteomes" id="UP000199221"/>
    </source>
</evidence>
<evidence type="ECO:0000259" key="2">
    <source>
        <dbReference type="Pfam" id="PF20029"/>
    </source>
</evidence>
<dbReference type="SUPFAM" id="SSF52833">
    <property type="entry name" value="Thioredoxin-like"/>
    <property type="match status" value="1"/>
</dbReference>
<dbReference type="AlphaFoldDB" id="A0A1H9I216"/>
<feature type="domain" description="DUF6436" evidence="2">
    <location>
        <begin position="64"/>
        <end position="210"/>
    </location>
</feature>
<keyword evidence="1" id="KW-0472">Membrane</keyword>
<dbReference type="Proteomes" id="UP000199221">
    <property type="component" value="Unassembled WGS sequence"/>
</dbReference>
<dbReference type="Pfam" id="PF20029">
    <property type="entry name" value="DUF6436"/>
    <property type="match status" value="1"/>
</dbReference>
<organism evidence="3 4">
    <name type="scientific">Pseudomonas soli</name>
    <dbReference type="NCBI Taxonomy" id="1306993"/>
    <lineage>
        <taxon>Bacteria</taxon>
        <taxon>Pseudomonadati</taxon>
        <taxon>Pseudomonadota</taxon>
        <taxon>Gammaproteobacteria</taxon>
        <taxon>Pseudomonadales</taxon>
        <taxon>Pseudomonadaceae</taxon>
        <taxon>Pseudomonas</taxon>
    </lineage>
</organism>
<dbReference type="InterPro" id="IPR045494">
    <property type="entry name" value="DUF6436"/>
</dbReference>
<dbReference type="InterPro" id="IPR036249">
    <property type="entry name" value="Thioredoxin-like_sf"/>
</dbReference>
<sequence length="212" mass="23003">MPRDSDAGFTAAIAGQARSCRYRDRAPMAKRLLIFLALLLCAATAWWAYDSFQSRYLRPFDNQATFFDGSQLRLPAELAGPGPIRVVHFWDPACPCNVGNQQHLGELVEHFAPLGVSFHVVQKPGSHGQLPANLGTLKPLASLPGSEHLPASPAVAIWDHDGNLAYFGPYSEGAVCNSSNSFIEPILKALAQGRRVQASNTLAVGCYCPWID</sequence>
<accession>A0A1H9I216</accession>
<name>A0A1H9I216_9PSED</name>
<keyword evidence="1" id="KW-0812">Transmembrane</keyword>